<accession>A0A644WKG6</accession>
<proteinExistence type="predicted"/>
<dbReference type="EMBL" id="VSSQ01001007">
    <property type="protein sequence ID" value="MPM04077.1"/>
    <property type="molecule type" value="Genomic_DNA"/>
</dbReference>
<keyword evidence="1" id="KW-0812">Transmembrane</keyword>
<gene>
    <name evidence="2" type="ORF">SDC9_50347</name>
</gene>
<sequence>MAFQFKKGKRVNYLVSQFLSVRTGGGVMLFALFIAVVLVLITSLILSMNAMSSRSNDLVLRKHVCRINVRNAIVLALAEPDLFETGQTKAFSLFDEFDDSVSVTRNFWGLYETFTASTKVQDQKLSQSVLANTFWDNSELPSLWLAPSQFRCKAGGTTVVEGKCNIPGGRFEKTTLNKVPFSGNIPSSAQLSNAERIPDLPEYLSRLKFEEIISQLPPDCIMSTGAPFDGYRTFAEPCIVTYLSGSTMIEKGNISGNQILICNGTLALSEQVQMKDILIIAQSILFENNFDGSLQAFARDSIITGDNCGFHYPSAFVIYSENNDNAPAKIVIGSESKLAGTILCWSIRPTIRNHFLTSLSNNSRIEGNVFCNGYTEMNGVVVGHVITRNTLLHLAGGTHENTLFNCTISENDKNMEQCGLNLLSDAKKMKKVKMLK</sequence>
<feature type="transmembrane region" description="Helical" evidence="1">
    <location>
        <begin position="21"/>
        <end position="46"/>
    </location>
</feature>
<organism evidence="2">
    <name type="scientific">bioreactor metagenome</name>
    <dbReference type="NCBI Taxonomy" id="1076179"/>
    <lineage>
        <taxon>unclassified sequences</taxon>
        <taxon>metagenomes</taxon>
        <taxon>ecological metagenomes</taxon>
    </lineage>
</organism>
<protein>
    <submittedName>
        <fullName evidence="2">Uncharacterized protein</fullName>
    </submittedName>
</protein>
<evidence type="ECO:0000313" key="2">
    <source>
        <dbReference type="EMBL" id="MPM04077.1"/>
    </source>
</evidence>
<name>A0A644WKG6_9ZZZZ</name>
<evidence type="ECO:0000256" key="1">
    <source>
        <dbReference type="SAM" id="Phobius"/>
    </source>
</evidence>
<keyword evidence="1" id="KW-1133">Transmembrane helix</keyword>
<dbReference type="AlphaFoldDB" id="A0A644WKG6"/>
<keyword evidence="1" id="KW-0472">Membrane</keyword>
<reference evidence="2" key="1">
    <citation type="submission" date="2019-08" db="EMBL/GenBank/DDBJ databases">
        <authorList>
            <person name="Kucharzyk K."/>
            <person name="Murdoch R.W."/>
            <person name="Higgins S."/>
            <person name="Loffler F."/>
        </authorList>
    </citation>
    <scope>NUCLEOTIDE SEQUENCE</scope>
</reference>
<comment type="caution">
    <text evidence="2">The sequence shown here is derived from an EMBL/GenBank/DDBJ whole genome shotgun (WGS) entry which is preliminary data.</text>
</comment>